<evidence type="ECO:0000313" key="1">
    <source>
        <dbReference type="EMBL" id="MDV3103914.1"/>
    </source>
</evidence>
<reference evidence="1 2" key="1">
    <citation type="submission" date="2023-08" db="EMBL/GenBank/DDBJ databases">
        <title>Draft genome sequence of Thermococcus waiotapuensis WT1T, a thermophilic sulphur-dependent archaeon from order Thermococcales.</title>
        <authorList>
            <person name="Manners S.H."/>
            <person name="Carere C.R."/>
            <person name="Dhami M.K."/>
            <person name="Dobson R.C.J."/>
            <person name="Stott M.B."/>
        </authorList>
    </citation>
    <scope>NUCLEOTIDE SEQUENCE [LARGE SCALE GENOMIC DNA]</scope>
    <source>
        <strain evidence="1 2">WT1</strain>
    </source>
</reference>
<dbReference type="AlphaFoldDB" id="A0AAE4SYN2"/>
<accession>A0AAE4SYN2</accession>
<dbReference type="RefSeq" id="WP_315341447.1">
    <property type="nucleotide sequence ID" value="NZ_JAVDZE010000002.1"/>
</dbReference>
<proteinExistence type="predicted"/>
<evidence type="ECO:0000313" key="2">
    <source>
        <dbReference type="Proteomes" id="UP001245683"/>
    </source>
</evidence>
<dbReference type="Proteomes" id="UP001245683">
    <property type="component" value="Unassembled WGS sequence"/>
</dbReference>
<keyword evidence="2" id="KW-1185">Reference proteome</keyword>
<gene>
    <name evidence="1" type="ORF">RBI02_05060</name>
</gene>
<name>A0AAE4SYN2_9EURY</name>
<dbReference type="Pfam" id="PF18761">
    <property type="entry name" value="Heliorhodopsin"/>
    <property type="match status" value="1"/>
</dbReference>
<sequence length="38" mass="4319">MPILGSRQHYKGEKVYILLSLTSKSILVWQVYAGTLQP</sequence>
<dbReference type="InterPro" id="IPR041113">
    <property type="entry name" value="Heliorhodopsin"/>
</dbReference>
<protein>
    <submittedName>
        <fullName evidence="1">Uncharacterized protein</fullName>
    </submittedName>
</protein>
<dbReference type="EMBL" id="JAVDZE010000002">
    <property type="protein sequence ID" value="MDV3103914.1"/>
    <property type="molecule type" value="Genomic_DNA"/>
</dbReference>
<comment type="caution">
    <text evidence="1">The sequence shown here is derived from an EMBL/GenBank/DDBJ whole genome shotgun (WGS) entry which is preliminary data.</text>
</comment>
<organism evidence="1 2">
    <name type="scientific">Thermococcus waiotapuensis</name>
    <dbReference type="NCBI Taxonomy" id="90909"/>
    <lineage>
        <taxon>Archaea</taxon>
        <taxon>Methanobacteriati</taxon>
        <taxon>Methanobacteriota</taxon>
        <taxon>Thermococci</taxon>
        <taxon>Thermococcales</taxon>
        <taxon>Thermococcaceae</taxon>
        <taxon>Thermococcus</taxon>
    </lineage>
</organism>